<comment type="caution">
    <text evidence="1">The sequence shown here is derived from an EMBL/GenBank/DDBJ whole genome shotgun (WGS) entry which is preliminary data.</text>
</comment>
<evidence type="ECO:0000313" key="1">
    <source>
        <dbReference type="EMBL" id="OXR47098.1"/>
    </source>
</evidence>
<proteinExistence type="predicted"/>
<dbReference type="Proteomes" id="UP000215506">
    <property type="component" value="Unassembled WGS sequence"/>
</dbReference>
<dbReference type="RefSeq" id="WP_094024098.1">
    <property type="nucleotide sequence ID" value="NZ_NGAF01000001.1"/>
</dbReference>
<reference evidence="1 2" key="1">
    <citation type="submission" date="2017-07" db="EMBL/GenBank/DDBJ databases">
        <title>First draft Genome Sequence of Nocardia cerradoensis isolated from human infection.</title>
        <authorList>
            <person name="Carrasco G."/>
        </authorList>
    </citation>
    <scope>NUCLEOTIDE SEQUENCE [LARGE SCALE GENOMIC DNA]</scope>
    <source>
        <strain evidence="1 2">CNM20130759</strain>
    </source>
</reference>
<sequence length="83" mass="9641">MDRSTNHRLILNELRPKVPQGDDLETCSELINFVVRRSLRLTRDLQRYAGERKDLAPVASRLALAFAGLVANEAIEWVRRWPR</sequence>
<protein>
    <submittedName>
        <fullName evidence="1">Uncharacterized protein</fullName>
    </submittedName>
</protein>
<name>A0A231HE99_9NOCA</name>
<organism evidence="1 2">
    <name type="scientific">Nocardia cerradoensis</name>
    <dbReference type="NCBI Taxonomy" id="85688"/>
    <lineage>
        <taxon>Bacteria</taxon>
        <taxon>Bacillati</taxon>
        <taxon>Actinomycetota</taxon>
        <taxon>Actinomycetes</taxon>
        <taxon>Mycobacteriales</taxon>
        <taxon>Nocardiaceae</taxon>
        <taxon>Nocardia</taxon>
    </lineage>
</organism>
<accession>A0A231HE99</accession>
<gene>
    <name evidence="1" type="ORF">B7C42_00220</name>
</gene>
<evidence type="ECO:0000313" key="2">
    <source>
        <dbReference type="Proteomes" id="UP000215506"/>
    </source>
</evidence>
<dbReference type="EMBL" id="NGAF01000001">
    <property type="protein sequence ID" value="OXR47098.1"/>
    <property type="molecule type" value="Genomic_DNA"/>
</dbReference>
<keyword evidence="2" id="KW-1185">Reference proteome</keyword>
<dbReference type="AlphaFoldDB" id="A0A231HE99"/>